<evidence type="ECO:0000256" key="12">
    <source>
        <dbReference type="ARBA" id="ARBA00023317"/>
    </source>
</evidence>
<dbReference type="GO" id="GO:0004743">
    <property type="term" value="F:pyruvate kinase activity"/>
    <property type="evidence" value="ECO:0007669"/>
    <property type="project" value="UniProtKB-EC"/>
</dbReference>
<dbReference type="GO" id="GO:0030955">
    <property type="term" value="F:potassium ion binding"/>
    <property type="evidence" value="ECO:0007669"/>
    <property type="project" value="InterPro"/>
</dbReference>
<sequence>MLLVVSSICLVTNQATLCSNAFQTANLLDFASSGFGRKFTNLQCRVYWEKPAFRDQIAQLLARQRSYPTPRTTVFAIANEDDEAEAGISPACTDNPVHSTSEHDGWFKDHGYEVVPVQSQSGSGLSQKAAIMGSQGNLLDKLKAVQLHVLAMEQWNASRLNLCHRYSVSAANLIHYLALKSLDIEQLKEDLSSIGLLNLETINGYVLASLSAGIQMLENLKSGPSNRKDDEGEWVSTEKSLNKPKRVGFTLNVMRKKASINKESLLGALKDKGTAHIMVTVGEEVLKSETCIADLLKTGTTIIRINCAHGSPSVWSEIIRRVRRSSQMLEKPCRILMDLAGPKLRTSKLKAGPCVMKISPKKNASGEVISPAQVWLSPKGAGPPPTNLSVNGVVYVDGHKFLSKLEVGDTVKFSDARGKRRILKICQKFPVFAGVGFMAECSRTAYVQSGTKLFVIGKKGKSNVGLVSDVPAVEQFVRLRVGDMLIISRDASNDQVESVGPSDGVHRITCSSGYLFDSVEPGQLIAFDDGKIWGTIQGTSISEIVVSITHAGRRGSKLGSEKSINIPESNIRFEGLTSKDLMDLDFVASHADIVGISFVRDVHDIIVLRQELEKRKLQNLGVILKIETKSGFEKLPLLLLEAMKLPNPLGVMIARGDLAVECGWERLADIQEEILSICSAAHLPVIWATQVLESLVKSGVPTRAEITDVANGRRASCIMLNKGTHILEAVSTLDTILHSKSTKVKAELKPFTVSSQLF</sequence>
<organism evidence="15">
    <name type="scientific">Diospyros kaki</name>
    <name type="common">Kaki persimmon</name>
    <name type="synonym">Diospyros chinensis</name>
    <dbReference type="NCBI Taxonomy" id="35925"/>
    <lineage>
        <taxon>Eukaryota</taxon>
        <taxon>Viridiplantae</taxon>
        <taxon>Streptophyta</taxon>
        <taxon>Embryophyta</taxon>
        <taxon>Tracheophyta</taxon>
        <taxon>Spermatophyta</taxon>
        <taxon>Magnoliopsida</taxon>
        <taxon>eudicotyledons</taxon>
        <taxon>Gunneridae</taxon>
        <taxon>Pentapetalae</taxon>
        <taxon>asterids</taxon>
        <taxon>Ericales</taxon>
        <taxon>Ebenaceae</taxon>
        <taxon>Diospyros</taxon>
    </lineage>
</organism>
<gene>
    <name evidence="15" type="primary">PK9</name>
</gene>
<dbReference type="InterPro" id="IPR040442">
    <property type="entry name" value="Pyrv_kinase-like_dom_sf"/>
</dbReference>
<evidence type="ECO:0000256" key="7">
    <source>
        <dbReference type="ARBA" id="ARBA00022741"/>
    </source>
</evidence>
<feature type="chain" id="PRO_5012887631" description="pyruvate kinase" evidence="13">
    <location>
        <begin position="19"/>
        <end position="758"/>
    </location>
</feature>
<dbReference type="Pfam" id="PF00224">
    <property type="entry name" value="PK"/>
    <property type="match status" value="2"/>
</dbReference>
<evidence type="ECO:0000256" key="1">
    <source>
        <dbReference type="ARBA" id="ARBA00001958"/>
    </source>
</evidence>
<feature type="domain" description="Pyruvate kinase barrel" evidence="14">
    <location>
        <begin position="477"/>
        <end position="721"/>
    </location>
</feature>
<dbReference type="Gene3D" id="2.40.33.10">
    <property type="entry name" value="PK beta-barrel domain-like"/>
    <property type="match status" value="2"/>
</dbReference>
<dbReference type="GO" id="GO:0016301">
    <property type="term" value="F:kinase activity"/>
    <property type="evidence" value="ECO:0007669"/>
    <property type="project" value="UniProtKB-KW"/>
</dbReference>
<keyword evidence="7" id="KW-0547">Nucleotide-binding</keyword>
<accession>A0A1S5VK12</accession>
<evidence type="ECO:0000256" key="3">
    <source>
        <dbReference type="ARBA" id="ARBA00008663"/>
    </source>
</evidence>
<name>A0A1S5VK12_DIOKA</name>
<keyword evidence="5 15" id="KW-0808">Transferase</keyword>
<dbReference type="EC" id="2.7.1.40" evidence="4"/>
<evidence type="ECO:0000256" key="8">
    <source>
        <dbReference type="ARBA" id="ARBA00022777"/>
    </source>
</evidence>
<comment type="pathway">
    <text evidence="2">Carbohydrate degradation; glycolysis; pyruvate from D-glyceraldehyde 3-phosphate: step 5/5.</text>
</comment>
<dbReference type="InterPro" id="IPR001697">
    <property type="entry name" value="Pyr_Knase"/>
</dbReference>
<dbReference type="EMBL" id="KY292504">
    <property type="protein sequence ID" value="AQP26305.1"/>
    <property type="molecule type" value="mRNA"/>
</dbReference>
<reference evidence="15" key="1">
    <citation type="journal article" date="2017" name="Front. Plant Sci.">
        <title>DkPK Genes Promote Natural Deastringency in C-PCNA Persimmon by Up-regulating DkPDC and DkADH Expression.</title>
        <authorList>
            <person name="Guan C."/>
            <person name="Du X."/>
            <person name="Zhang Q."/>
            <person name="Ma F."/>
            <person name="Luo Z."/>
            <person name="Yang Y."/>
        </authorList>
    </citation>
    <scope>NUCLEOTIDE SEQUENCE</scope>
</reference>
<protein>
    <recommendedName>
        <fullName evidence="4">pyruvate kinase</fullName>
        <ecNumber evidence="4">2.7.1.40</ecNumber>
    </recommendedName>
</protein>
<keyword evidence="13" id="KW-0732">Signal</keyword>
<evidence type="ECO:0000256" key="10">
    <source>
        <dbReference type="ARBA" id="ARBA00022842"/>
    </source>
</evidence>
<keyword evidence="8 15" id="KW-0418">Kinase</keyword>
<dbReference type="InterPro" id="IPR015806">
    <property type="entry name" value="Pyrv_Knase_insert_dom_sf"/>
</dbReference>
<keyword evidence="11" id="KW-0324">Glycolysis</keyword>
<keyword evidence="6" id="KW-0479">Metal-binding</keyword>
<dbReference type="GO" id="GO:0005524">
    <property type="term" value="F:ATP binding"/>
    <property type="evidence" value="ECO:0007669"/>
    <property type="project" value="UniProtKB-KW"/>
</dbReference>
<keyword evidence="9" id="KW-0067">ATP-binding</keyword>
<dbReference type="InterPro" id="IPR015793">
    <property type="entry name" value="Pyrv_Knase_brl"/>
</dbReference>
<evidence type="ECO:0000256" key="2">
    <source>
        <dbReference type="ARBA" id="ARBA00004997"/>
    </source>
</evidence>
<keyword evidence="10" id="KW-0460">Magnesium</keyword>
<evidence type="ECO:0000256" key="13">
    <source>
        <dbReference type="SAM" id="SignalP"/>
    </source>
</evidence>
<evidence type="ECO:0000256" key="9">
    <source>
        <dbReference type="ARBA" id="ARBA00022840"/>
    </source>
</evidence>
<feature type="signal peptide" evidence="13">
    <location>
        <begin position="1"/>
        <end position="18"/>
    </location>
</feature>
<comment type="similarity">
    <text evidence="3">Belongs to the pyruvate kinase family.</text>
</comment>
<evidence type="ECO:0000256" key="5">
    <source>
        <dbReference type="ARBA" id="ARBA00022679"/>
    </source>
</evidence>
<dbReference type="SUPFAM" id="SSF50800">
    <property type="entry name" value="PK beta-barrel domain-like"/>
    <property type="match status" value="1"/>
</dbReference>
<dbReference type="UniPathway" id="UPA00109">
    <property type="reaction ID" value="UER00188"/>
</dbReference>
<dbReference type="InterPro" id="IPR015813">
    <property type="entry name" value="Pyrv/PenolPyrv_kinase-like_dom"/>
</dbReference>
<comment type="cofactor">
    <cofactor evidence="1">
        <name>K(+)</name>
        <dbReference type="ChEBI" id="CHEBI:29103"/>
    </cofactor>
</comment>
<proteinExistence type="evidence at transcript level"/>
<dbReference type="PANTHER" id="PTHR11817">
    <property type="entry name" value="PYRUVATE KINASE"/>
    <property type="match status" value="1"/>
</dbReference>
<evidence type="ECO:0000256" key="11">
    <source>
        <dbReference type="ARBA" id="ARBA00023152"/>
    </source>
</evidence>
<evidence type="ECO:0000259" key="14">
    <source>
        <dbReference type="Pfam" id="PF00224"/>
    </source>
</evidence>
<evidence type="ECO:0000256" key="4">
    <source>
        <dbReference type="ARBA" id="ARBA00012142"/>
    </source>
</evidence>
<dbReference type="SUPFAM" id="SSF51621">
    <property type="entry name" value="Phosphoenolpyruvate/pyruvate domain"/>
    <property type="match status" value="1"/>
</dbReference>
<dbReference type="InterPro" id="IPR011037">
    <property type="entry name" value="Pyrv_Knase-like_insert_dom_sf"/>
</dbReference>
<evidence type="ECO:0000313" key="15">
    <source>
        <dbReference type="EMBL" id="AQP26305.1"/>
    </source>
</evidence>
<dbReference type="Gene3D" id="3.20.20.60">
    <property type="entry name" value="Phosphoenolpyruvate-binding domains"/>
    <property type="match status" value="2"/>
</dbReference>
<dbReference type="GO" id="GO:0000287">
    <property type="term" value="F:magnesium ion binding"/>
    <property type="evidence" value="ECO:0007669"/>
    <property type="project" value="InterPro"/>
</dbReference>
<evidence type="ECO:0000256" key="6">
    <source>
        <dbReference type="ARBA" id="ARBA00022723"/>
    </source>
</evidence>
<keyword evidence="12 15" id="KW-0670">Pyruvate</keyword>
<dbReference type="AlphaFoldDB" id="A0A1S5VK12"/>
<feature type="domain" description="Pyruvate kinase barrel" evidence="14">
    <location>
        <begin position="275"/>
        <end position="360"/>
    </location>
</feature>
<dbReference type="FunFam" id="3.20.20.60:FF:000051">
    <property type="entry name" value="Pyruvate kinase family protein"/>
    <property type="match status" value="1"/>
</dbReference>